<feature type="compositionally biased region" description="Polar residues" evidence="1">
    <location>
        <begin position="276"/>
        <end position="288"/>
    </location>
</feature>
<evidence type="ECO:0000256" key="1">
    <source>
        <dbReference type="SAM" id="MobiDB-lite"/>
    </source>
</evidence>
<dbReference type="Pfam" id="PF09808">
    <property type="entry name" value="SNAPC1"/>
    <property type="match status" value="1"/>
</dbReference>
<dbReference type="InterPro" id="IPR019188">
    <property type="entry name" value="SNAPC1"/>
</dbReference>
<dbReference type="AlphaFoldDB" id="A0A6M2DBY4"/>
<dbReference type="GO" id="GO:0042795">
    <property type="term" value="P:snRNA transcription by RNA polymerase II"/>
    <property type="evidence" value="ECO:0007669"/>
    <property type="project" value="TreeGrafter"/>
</dbReference>
<dbReference type="GO" id="GO:0019185">
    <property type="term" value="C:snRNA-activating protein complex"/>
    <property type="evidence" value="ECO:0007669"/>
    <property type="project" value="TreeGrafter"/>
</dbReference>
<name>A0A6M2DBY4_XENCH</name>
<dbReference type="PANTHER" id="PTHR15131">
    <property type="entry name" value="SMALL NUCLEAR RNA ACTIVATING COMPLEX, POLYPEPTIDE 1"/>
    <property type="match status" value="1"/>
</dbReference>
<organism evidence="2">
    <name type="scientific">Xenopsylla cheopis</name>
    <name type="common">Oriental rat flea</name>
    <name type="synonym">Pulex cheopis</name>
    <dbReference type="NCBI Taxonomy" id="163159"/>
    <lineage>
        <taxon>Eukaryota</taxon>
        <taxon>Metazoa</taxon>
        <taxon>Ecdysozoa</taxon>
        <taxon>Arthropoda</taxon>
        <taxon>Hexapoda</taxon>
        <taxon>Insecta</taxon>
        <taxon>Pterygota</taxon>
        <taxon>Neoptera</taxon>
        <taxon>Endopterygota</taxon>
        <taxon>Siphonaptera</taxon>
        <taxon>Pulicidae</taxon>
        <taxon>Xenopsyllinae</taxon>
        <taxon>Xenopsylla</taxon>
    </lineage>
</organism>
<dbReference type="EMBL" id="GIIL01000097">
    <property type="protein sequence ID" value="NOV43823.1"/>
    <property type="molecule type" value="Transcribed_RNA"/>
</dbReference>
<dbReference type="GO" id="GO:0043565">
    <property type="term" value="F:sequence-specific DNA binding"/>
    <property type="evidence" value="ECO:0007669"/>
    <property type="project" value="TreeGrafter"/>
</dbReference>
<sequence>MSATIPQFAKGFTEDATKIIYTYKNTTDGSFKSFSDLWKEMNFGQIFTGRRTAAEVMEISEDFLDIAKYFTIYIDDHKAKIGGLFLLYSLYYSQPMKEFAKIRLMYKEWFTVKNWWLKLDKNIDDEPIYIFAKLYYDNAFKFVFGNQPYGLEKCYNKYYKEFPVTVMMPYYIVEETFSMNPQQKSEMKQLVDNVVSIGHKYKELRNKLNFTNLQLDSDLPNLLNSINNESYDNVKKPSTSGTSENAADANKTLGLRKQEIGENEFGYAKTSERNLDNMSDQSDSSSEKCNLIDDEEEDEDDDNDDNDD</sequence>
<feature type="region of interest" description="Disordered" evidence="1">
    <location>
        <begin position="233"/>
        <end position="308"/>
    </location>
</feature>
<reference evidence="2" key="1">
    <citation type="submission" date="2020-03" db="EMBL/GenBank/DDBJ databases">
        <title>Transcriptomic Profiling of the Digestive Tract of the Rat Flea, Xenopsylla cheopis, Following Blood Feeding and Infection with Yersinia pestis.</title>
        <authorList>
            <person name="Bland D.M."/>
            <person name="Martens C.A."/>
            <person name="Virtaneva K."/>
            <person name="Kanakabandi K."/>
            <person name="Long D."/>
            <person name="Rosenke R."/>
            <person name="Saturday G.A."/>
            <person name="Hoyt F.H."/>
            <person name="Bruno D.P."/>
            <person name="Ribeiro J.M.C."/>
            <person name="Hinnebusch J."/>
        </authorList>
    </citation>
    <scope>NUCLEOTIDE SEQUENCE</scope>
</reference>
<proteinExistence type="predicted"/>
<evidence type="ECO:0000313" key="2">
    <source>
        <dbReference type="EMBL" id="NOV43823.1"/>
    </source>
</evidence>
<accession>A0A6M2DBY4</accession>
<dbReference type="PANTHER" id="PTHR15131:SF3">
    <property type="entry name" value="SNRNA-ACTIVATING PROTEIN COMPLEX SUBUNIT 1"/>
    <property type="match status" value="1"/>
</dbReference>
<feature type="compositionally biased region" description="Polar residues" evidence="1">
    <location>
        <begin position="233"/>
        <end position="245"/>
    </location>
</feature>
<dbReference type="GO" id="GO:0042796">
    <property type="term" value="P:snRNA transcription by RNA polymerase III"/>
    <property type="evidence" value="ECO:0007669"/>
    <property type="project" value="TreeGrafter"/>
</dbReference>
<feature type="compositionally biased region" description="Acidic residues" evidence="1">
    <location>
        <begin position="292"/>
        <end position="308"/>
    </location>
</feature>
<protein>
    <submittedName>
        <fullName evidence="2">Putative snrna-activating protein complex subunit 1-like isoform x4 ceratina calcarata</fullName>
    </submittedName>
</protein>